<evidence type="ECO:0000256" key="1">
    <source>
        <dbReference type="ARBA" id="ARBA00005725"/>
    </source>
</evidence>
<gene>
    <name evidence="5" type="ORF">FALBO_3913</name>
</gene>
<name>A0A8H4PB82_9HYPO</name>
<keyword evidence="6" id="KW-1185">Reference proteome</keyword>
<evidence type="ECO:0000256" key="3">
    <source>
        <dbReference type="ARBA" id="ARBA00023002"/>
    </source>
</evidence>
<dbReference type="AlphaFoldDB" id="A0A8H4PB82"/>
<dbReference type="Proteomes" id="UP000554235">
    <property type="component" value="Unassembled WGS sequence"/>
</dbReference>
<organism evidence="5 6">
    <name type="scientific">Fusarium albosuccineum</name>
    <dbReference type="NCBI Taxonomy" id="1237068"/>
    <lineage>
        <taxon>Eukaryota</taxon>
        <taxon>Fungi</taxon>
        <taxon>Dikarya</taxon>
        <taxon>Ascomycota</taxon>
        <taxon>Pezizomycotina</taxon>
        <taxon>Sordariomycetes</taxon>
        <taxon>Hypocreomycetidae</taxon>
        <taxon>Hypocreales</taxon>
        <taxon>Nectriaceae</taxon>
        <taxon>Fusarium</taxon>
        <taxon>Fusarium decemcellulare species complex</taxon>
    </lineage>
</organism>
<accession>A0A8H4PB82</accession>
<comment type="caution">
    <text evidence="5">The sequence shown here is derived from an EMBL/GenBank/DDBJ whole genome shotgun (WGS) entry which is preliminary data.</text>
</comment>
<dbReference type="Pfam" id="PF05368">
    <property type="entry name" value="NmrA"/>
    <property type="match status" value="1"/>
</dbReference>
<protein>
    <submittedName>
        <fullName evidence="5">Nmra-like family</fullName>
    </submittedName>
</protein>
<dbReference type="GO" id="GO:0016491">
    <property type="term" value="F:oxidoreductase activity"/>
    <property type="evidence" value="ECO:0007669"/>
    <property type="project" value="UniProtKB-KW"/>
</dbReference>
<evidence type="ECO:0000256" key="2">
    <source>
        <dbReference type="ARBA" id="ARBA00022857"/>
    </source>
</evidence>
<feature type="domain" description="NmrA-like" evidence="4">
    <location>
        <begin position="2"/>
        <end position="231"/>
    </location>
</feature>
<dbReference type="OrthoDB" id="419598at2759"/>
<dbReference type="Gene3D" id="3.40.50.720">
    <property type="entry name" value="NAD(P)-binding Rossmann-like Domain"/>
    <property type="match status" value="1"/>
</dbReference>
<proteinExistence type="inferred from homology"/>
<dbReference type="PANTHER" id="PTHR47706:SF4">
    <property type="entry name" value="NMRA-LIKE DOMAIN-CONTAINING PROTEIN"/>
    <property type="match status" value="1"/>
</dbReference>
<evidence type="ECO:0000259" key="4">
    <source>
        <dbReference type="Pfam" id="PF05368"/>
    </source>
</evidence>
<reference evidence="5 6" key="1">
    <citation type="submission" date="2020-01" db="EMBL/GenBank/DDBJ databases">
        <title>Identification and distribution of gene clusters putatively required for synthesis of sphingolipid metabolism inhibitors in phylogenetically diverse species of the filamentous fungus Fusarium.</title>
        <authorList>
            <person name="Kim H.-S."/>
            <person name="Busman M."/>
            <person name="Brown D.W."/>
            <person name="Divon H."/>
            <person name="Uhlig S."/>
            <person name="Proctor R.H."/>
        </authorList>
    </citation>
    <scope>NUCLEOTIDE SEQUENCE [LARGE SCALE GENOMIC DNA]</scope>
    <source>
        <strain evidence="5 6">NRRL 20459</strain>
    </source>
</reference>
<keyword evidence="2" id="KW-0521">NADP</keyword>
<dbReference type="SUPFAM" id="SSF51735">
    <property type="entry name" value="NAD(P)-binding Rossmann-fold domains"/>
    <property type="match status" value="1"/>
</dbReference>
<comment type="similarity">
    <text evidence="1">Belongs to the NmrA-type oxidoreductase family. Isoflavone reductase subfamily.</text>
</comment>
<dbReference type="InterPro" id="IPR036291">
    <property type="entry name" value="NAD(P)-bd_dom_sf"/>
</dbReference>
<evidence type="ECO:0000313" key="5">
    <source>
        <dbReference type="EMBL" id="KAF4469184.1"/>
    </source>
</evidence>
<dbReference type="InterPro" id="IPR008030">
    <property type="entry name" value="NmrA-like"/>
</dbReference>
<sequence length="305" mass="34250">MKTIAVAGGAGDVGKTIVEGLVDGDSTYTQHQERPSQGAVSYLQVDYTNPDAITKAFEEAGVNIVICAIGVVKPEANEAQKNLIKAAERSTTTERFVISSFDMLHVKEEIELSPLARYTFEAIDELEKTQLTYTRIANGWFLDYYGLPFWKSNMDPWINIVNMEKKWAVIPGSGETKASFLTSQDMARFVARLMDLEKWNKISPIRANTLSFNELVEMAEKSRGCKFDVAHDSLEKLKSGKISFYPDYPSIGFGDGDEPFFAMIHYQAGIGRYLVPRDYPPLDEEFPELKVTTPLEVMEVAWKGK</sequence>
<dbReference type="Gene3D" id="3.90.25.10">
    <property type="entry name" value="UDP-galactose 4-epimerase, domain 1"/>
    <property type="match status" value="1"/>
</dbReference>
<dbReference type="InterPro" id="IPR051609">
    <property type="entry name" value="NmrA/Isoflavone_reductase-like"/>
</dbReference>
<evidence type="ECO:0000313" key="6">
    <source>
        <dbReference type="Proteomes" id="UP000554235"/>
    </source>
</evidence>
<keyword evidence="3" id="KW-0560">Oxidoreductase</keyword>
<dbReference type="PANTHER" id="PTHR47706">
    <property type="entry name" value="NMRA-LIKE FAMILY PROTEIN"/>
    <property type="match status" value="1"/>
</dbReference>
<dbReference type="EMBL" id="JAADYS010000508">
    <property type="protein sequence ID" value="KAF4469184.1"/>
    <property type="molecule type" value="Genomic_DNA"/>
</dbReference>